<keyword evidence="1" id="KW-1133">Transmembrane helix</keyword>
<evidence type="ECO:0000256" key="1">
    <source>
        <dbReference type="SAM" id="Phobius"/>
    </source>
</evidence>
<reference evidence="2" key="2">
    <citation type="submission" date="2013-03" db="EMBL/GenBank/DDBJ databases">
        <authorList>
            <person name="Motta M.C.M."/>
            <person name="Martins A.C.A."/>
            <person name="Preta C.M.C.C."/>
            <person name="Silva R."/>
            <person name="de Souza S.S."/>
            <person name="Klein C.C."/>
            <person name="de Almeida L.G.P."/>
            <person name="Cunha O.L."/>
            <person name="Colabardini A.C."/>
            <person name="Lima B.A."/>
            <person name="Machado C.R."/>
            <person name="Soares C.M.A."/>
            <person name="de Menezes C.B.A."/>
            <person name="Bartolomeu D.C."/>
            <person name="Grisard E.C."/>
            <person name="Fantinatti-Garboggini F."/>
            <person name="Rodrigues-Luiz G.F."/>
            <person name="Wagner G."/>
            <person name="Goldman G.H."/>
            <person name="Fietto J.L.R."/>
            <person name="Ciapina L.P."/>
            <person name="Brocchi M."/>
            <person name="Elias M.C."/>
            <person name="Goldman M.H.S."/>
            <person name="Sagot M.-F."/>
            <person name="Pereira M."/>
            <person name="Stoco P.H."/>
            <person name="Teixeira S.M.R."/>
            <person name="de Mendonca-Neto R.P."/>
            <person name="Maciel T.E.F."/>
            <person name="Mendes T.A.O."/>
            <person name="Urmenyi T.P."/>
            <person name="Teixeira M.M.G."/>
            <person name="de Camargo E.F.P."/>
            <person name="de Sousa W."/>
            <person name="Schenkman S."/>
            <person name="de Vasconcelos A.T.R."/>
        </authorList>
    </citation>
    <scope>NUCLEOTIDE SEQUENCE</scope>
</reference>
<accession>S9UFP3</accession>
<proteinExistence type="predicted"/>
<feature type="transmembrane region" description="Helical" evidence="1">
    <location>
        <begin position="76"/>
        <end position="94"/>
    </location>
</feature>
<evidence type="ECO:0000313" key="4">
    <source>
        <dbReference type="Proteomes" id="UP000015354"/>
    </source>
</evidence>
<dbReference type="EMBL" id="ATMH01004399">
    <property type="protein sequence ID" value="EPY29622.1"/>
    <property type="molecule type" value="Genomic_DNA"/>
</dbReference>
<dbReference type="EMBL" id="ATMH01000639">
    <property type="protein sequence ID" value="EPY36331.1"/>
    <property type="molecule type" value="Genomic_DNA"/>
</dbReference>
<dbReference type="OrthoDB" id="39659at2759"/>
<organism evidence="2 4">
    <name type="scientific">Strigomonas culicis</name>
    <dbReference type="NCBI Taxonomy" id="28005"/>
    <lineage>
        <taxon>Eukaryota</taxon>
        <taxon>Discoba</taxon>
        <taxon>Euglenozoa</taxon>
        <taxon>Kinetoplastea</taxon>
        <taxon>Metakinetoplastina</taxon>
        <taxon>Trypanosomatida</taxon>
        <taxon>Trypanosomatidae</taxon>
        <taxon>Strigomonadinae</taxon>
        <taxon>Strigomonas</taxon>
    </lineage>
</organism>
<sequence length="215" mass="24121">MSVPLDKPHKALGDLVNKMIASGDFHVILSALKAFRNGVVYGTRVRAPHALVLNLVWGRGPLSGIPRKIFEVTKTHAVGLGCSGLLFTLVRVLLRQLQGGRVHMWHHMLGGFLVGCCFWGDASSGIHQQMLMYLLARNICSLYQLLMEKYATFEMPACSYRIFMGVLWATVLTLFMHAPTTQQASLRHSLQYIYLDSAKYTSWYDLFVVNSAETL</sequence>
<dbReference type="AlphaFoldDB" id="S9UFP3"/>
<gene>
    <name evidence="3" type="ORF">STCU_00639</name>
    <name evidence="2" type="ORF">STCU_04399</name>
</gene>
<evidence type="ECO:0000313" key="2">
    <source>
        <dbReference type="EMBL" id="EPY29622.1"/>
    </source>
</evidence>
<name>S9UFP3_9TRYP</name>
<dbReference type="PANTHER" id="PTHR15460">
    <property type="entry name" value="PEROXISOMAL MEMBRANE PROTEIN 4"/>
    <property type="match status" value="1"/>
</dbReference>
<feature type="transmembrane region" description="Helical" evidence="1">
    <location>
        <begin position="158"/>
        <end position="178"/>
    </location>
</feature>
<dbReference type="PANTHER" id="PTHR15460:SF3">
    <property type="entry name" value="PEROXISOMAL MEMBRANE PROTEIN 4"/>
    <property type="match status" value="1"/>
</dbReference>
<keyword evidence="4" id="KW-1185">Reference proteome</keyword>
<keyword evidence="1" id="KW-0472">Membrane</keyword>
<reference evidence="2 4" key="1">
    <citation type="journal article" date="2013" name="PLoS ONE">
        <title>Predicting the Proteins of Angomonas deanei, Strigomonas culicis and Their Respective Endosymbionts Reveals New Aspects of the Trypanosomatidae Family.</title>
        <authorList>
            <person name="Motta M.C."/>
            <person name="Martins A.C."/>
            <person name="de Souza S.S."/>
            <person name="Catta-Preta C.M."/>
            <person name="Silva R."/>
            <person name="Klein C.C."/>
            <person name="de Almeida L.G."/>
            <person name="de Lima Cunha O."/>
            <person name="Ciapina L.P."/>
            <person name="Brocchi M."/>
            <person name="Colabardini A.C."/>
            <person name="de Araujo Lima B."/>
            <person name="Machado C.R."/>
            <person name="de Almeida Soares C.M."/>
            <person name="Probst C.M."/>
            <person name="de Menezes C.B."/>
            <person name="Thompson C.E."/>
            <person name="Bartholomeu D.C."/>
            <person name="Gradia D.F."/>
            <person name="Pavoni D.P."/>
            <person name="Grisard E.C."/>
            <person name="Fantinatti-Garboggini F."/>
            <person name="Marchini F.K."/>
            <person name="Rodrigues-Luiz G.F."/>
            <person name="Wagner G."/>
            <person name="Goldman G.H."/>
            <person name="Fietto J.L."/>
            <person name="Elias M.C."/>
            <person name="Goldman M.H."/>
            <person name="Sagot M.F."/>
            <person name="Pereira M."/>
            <person name="Stoco P.H."/>
            <person name="de Mendonca-Neto R.P."/>
            <person name="Teixeira S.M."/>
            <person name="Maciel T.E."/>
            <person name="de Oliveira Mendes T.A."/>
            <person name="Urmenyi T.P."/>
            <person name="de Souza W."/>
            <person name="Schenkman S."/>
            <person name="de Vasconcelos A.T."/>
        </authorList>
    </citation>
    <scope>NUCLEOTIDE SEQUENCE [LARGE SCALE GENOMIC DNA]</scope>
</reference>
<protein>
    <submittedName>
        <fullName evidence="2">Peroxisomal membrane protein 4</fullName>
    </submittedName>
</protein>
<dbReference type="Pfam" id="PF02466">
    <property type="entry name" value="Tim17"/>
    <property type="match status" value="1"/>
</dbReference>
<feature type="transmembrane region" description="Helical" evidence="1">
    <location>
        <begin position="106"/>
        <end position="124"/>
    </location>
</feature>
<evidence type="ECO:0000313" key="3">
    <source>
        <dbReference type="EMBL" id="EPY36331.1"/>
    </source>
</evidence>
<dbReference type="GO" id="GO:0005778">
    <property type="term" value="C:peroxisomal membrane"/>
    <property type="evidence" value="ECO:0007669"/>
    <property type="project" value="TreeGrafter"/>
</dbReference>
<dbReference type="InterPro" id="IPR019531">
    <property type="entry name" value="Pmp4"/>
</dbReference>
<keyword evidence="1" id="KW-0812">Transmembrane</keyword>
<dbReference type="Proteomes" id="UP000015354">
    <property type="component" value="Unassembled WGS sequence"/>
</dbReference>
<comment type="caution">
    <text evidence="2">The sequence shown here is derived from an EMBL/GenBank/DDBJ whole genome shotgun (WGS) entry which is preliminary data.</text>
</comment>